<dbReference type="RefSeq" id="WP_066978937.1">
    <property type="nucleotide sequence ID" value="NZ_LUUI01000076.1"/>
</dbReference>
<keyword evidence="2" id="KW-1185">Reference proteome</keyword>
<dbReference type="STRING" id="980561.A1359_04450"/>
<dbReference type="OrthoDB" id="5573790at2"/>
<dbReference type="InterPro" id="IPR032585">
    <property type="entry name" value="DUF4912"/>
</dbReference>
<protein>
    <submittedName>
        <fullName evidence="1">Uncharacterized protein</fullName>
    </submittedName>
</protein>
<reference evidence="1 2" key="1">
    <citation type="submission" date="2016-03" db="EMBL/GenBank/DDBJ databases">
        <authorList>
            <person name="Ploux O."/>
        </authorList>
    </citation>
    <scope>NUCLEOTIDE SEQUENCE [LARGE SCALE GENOMIC DNA]</scope>
    <source>
        <strain evidence="1 2">R-45370</strain>
    </source>
</reference>
<accession>A0A177NP51</accession>
<dbReference type="Pfam" id="PF16258">
    <property type="entry name" value="DUF4912"/>
    <property type="match status" value="1"/>
</dbReference>
<evidence type="ECO:0000313" key="1">
    <source>
        <dbReference type="EMBL" id="OAI18820.1"/>
    </source>
</evidence>
<organism evidence="1 2">
    <name type="scientific">Methylomonas lenta</name>
    <dbReference type="NCBI Taxonomy" id="980561"/>
    <lineage>
        <taxon>Bacteria</taxon>
        <taxon>Pseudomonadati</taxon>
        <taxon>Pseudomonadota</taxon>
        <taxon>Gammaproteobacteria</taxon>
        <taxon>Methylococcales</taxon>
        <taxon>Methylococcaceae</taxon>
        <taxon>Methylomonas</taxon>
    </lineage>
</organism>
<dbReference type="EMBL" id="LUUI01000076">
    <property type="protein sequence ID" value="OAI18820.1"/>
    <property type="molecule type" value="Genomic_DNA"/>
</dbReference>
<gene>
    <name evidence="1" type="ORF">A1359_04450</name>
</gene>
<dbReference type="AlphaFoldDB" id="A0A177NP51"/>
<comment type="caution">
    <text evidence="1">The sequence shown here is derived from an EMBL/GenBank/DDBJ whole genome shotgun (WGS) entry which is preliminary data.</text>
</comment>
<dbReference type="Proteomes" id="UP000078476">
    <property type="component" value="Unassembled WGS sequence"/>
</dbReference>
<name>A0A177NP51_9GAMM</name>
<sequence>MLQVQSNPGHRIALSRQEMCIISQAISRDFSPQLFASRVGRQAKSRFSSQELLEISQQISREYAPGKVSHQSRLVLLALTPRRLHVYWDVAKRRLQNALNRIEPEQAMILRIYTQPEPQIIDPQENESSFFNVEPDWFDIDVKQADGQQDILLPETVPANNLMHYRAVLGQIDDKHIFTPQLYSNTTAASISMPMQTGIQLPNAIAQFIMSANNPASAAGKTASGQGK</sequence>
<evidence type="ECO:0000313" key="2">
    <source>
        <dbReference type="Proteomes" id="UP000078476"/>
    </source>
</evidence>
<proteinExistence type="predicted"/>